<dbReference type="EMBL" id="CP146691">
    <property type="protein sequence ID" value="WWY20405.1"/>
    <property type="molecule type" value="Genomic_DNA"/>
</dbReference>
<evidence type="ECO:0000313" key="2">
    <source>
        <dbReference type="EMBL" id="WWY20405.1"/>
    </source>
</evidence>
<proteinExistence type="predicted"/>
<evidence type="ECO:0000313" key="3">
    <source>
        <dbReference type="Proteomes" id="UP001375228"/>
    </source>
</evidence>
<feature type="region of interest" description="Disordered" evidence="1">
    <location>
        <begin position="25"/>
        <end position="60"/>
    </location>
</feature>
<reference evidence="2 3" key="1">
    <citation type="submission" date="2024-03" db="EMBL/GenBank/DDBJ databases">
        <title>Pseudomonas juntendi.</title>
        <authorList>
            <person name="Liu Y."/>
        </authorList>
    </citation>
    <scope>NUCLEOTIDE SEQUENCE [LARGE SCALE GENOMIC DNA]</scope>
    <source>
        <strain evidence="2 3">L4046hy</strain>
    </source>
</reference>
<name>A0ABZ2JBD1_9PSED</name>
<dbReference type="RefSeq" id="WP_157404866.1">
    <property type="nucleotide sequence ID" value="NZ_CP146690.1"/>
</dbReference>
<organism evidence="2 3">
    <name type="scientific">Pseudomonas juntendi</name>
    <dbReference type="NCBI Taxonomy" id="2666183"/>
    <lineage>
        <taxon>Bacteria</taxon>
        <taxon>Pseudomonadati</taxon>
        <taxon>Pseudomonadota</taxon>
        <taxon>Gammaproteobacteria</taxon>
        <taxon>Pseudomonadales</taxon>
        <taxon>Pseudomonadaceae</taxon>
        <taxon>Pseudomonas</taxon>
    </lineage>
</organism>
<keyword evidence="3" id="KW-1185">Reference proteome</keyword>
<evidence type="ECO:0000256" key="1">
    <source>
        <dbReference type="SAM" id="MobiDB-lite"/>
    </source>
</evidence>
<protein>
    <submittedName>
        <fullName evidence="2">Uncharacterized protein</fullName>
    </submittedName>
</protein>
<gene>
    <name evidence="2" type="ORF">V9385_22780</name>
</gene>
<accession>A0ABZ2JBD1</accession>
<sequence length="126" mass="14115">MLGALIRRGHYLTVTYDQIWPDGQPEVDGRANYGDRQQTNQKDGWKRAGVDPELPVKNGGIWPESVTNDEALPISIQKIPATLIDFSATVVSFLHFLSTVERRPWSAEMWKSVCGLLQTSYGPTRA</sequence>
<dbReference type="Proteomes" id="UP001375228">
    <property type="component" value="Chromosome"/>
</dbReference>